<feature type="domain" description="Ubiquitin-like protease family profile" evidence="5">
    <location>
        <begin position="725"/>
        <end position="919"/>
    </location>
</feature>
<dbReference type="GO" id="GO:0008234">
    <property type="term" value="F:cysteine-type peptidase activity"/>
    <property type="evidence" value="ECO:0007669"/>
    <property type="project" value="InterPro"/>
</dbReference>
<accession>A0AAP0LQD8</accession>
<proteinExistence type="inferred from homology"/>
<evidence type="ECO:0000256" key="1">
    <source>
        <dbReference type="ARBA" id="ARBA00005234"/>
    </source>
</evidence>
<feature type="compositionally biased region" description="Basic and acidic residues" evidence="4">
    <location>
        <begin position="279"/>
        <end position="289"/>
    </location>
</feature>
<evidence type="ECO:0000256" key="2">
    <source>
        <dbReference type="ARBA" id="ARBA00022670"/>
    </source>
</evidence>
<dbReference type="GO" id="GO:0006508">
    <property type="term" value="P:proteolysis"/>
    <property type="evidence" value="ECO:0007669"/>
    <property type="project" value="UniProtKB-KW"/>
</dbReference>
<sequence>MPSDDNLDNDDQKAVLVKVSNMSSLKALSLIKQRLTEQQYEVFKETCFGHFVYLQDLQFSGQIVHALLLRYVRSTDKAMYFKIGQKECRFSMLEFALITGLKCHKEHDLLKAFSTAQSNDDTLMVKFAMLYFLESVLLGKEPKNKIDDLHIRLLDNFKEFNNYPWGRLSFEATMLSLKNTVTRRSKRIGSLDPNTEEKYSLYGFPFAFQVWTYEVVWGMYFDETSRDEQILIRGNPANSEAGLLLMVEARRPGQRQLARRALQPENQGTKTTQPPTITETEHPLPRDGKEQKTFISDLSVEGFTPGKQPACSDLFLCTQEFLEKKAYEEKSSSWSSRLSRDLGRGREGNRNLTSTEVISEFGQKFATEKGDLKVPRILKWFCKNKIMADVINKALKEEDTFTVATTLHATGSDGSNEITQHYMQWFLASEIEWKQELGELNAVSGDEPNNEPNSAHSNVQMQQQVDVVMDDRHATITDDISHTPFYAPSPGFFPTPRNASTFQRTTPFHEKISKNVTPPCRVSIGDHVAPTFQKIYDRLSKIEEKVQKIDVLEAKLDNITKDLWRTTKLLEEFLASFNAAKDSLTDQKRFVQPLAHDHQTAETAHVDADKIDVEPSAHDHQTAGTAHVDADKIDVEPPVHGVINITDEISSKSHDKKGCKEQDCVPLEQHYLRKKRKKSVYVSTPYTDPYKKSRKDAVTESKGPINFDDWMRDGNMEPLTIRWPVHDADKDFFRLLCKPRSWISSAVIIFVSLVNSPSCSMQRCAIMDTIYQRKLEHLYSVYVINPEKVWTNNATNYVVDYAKGEKLKCAVHWKDVSKVYIPLHPKQDHWALAQFDLQKEIIFVYDSMLDYMNDSAFEKELLPFVVMMPLILDRISWYTSHSDDNSLTRKWKAVRVSDIPQQKNNNDCGVFVMFYLEALVYGLDIPYDVRTQAGINSYRKQVATRLFSDKKLIEECD</sequence>
<keyword evidence="3" id="KW-0378">Hydrolase</keyword>
<dbReference type="InterPro" id="IPR003653">
    <property type="entry name" value="Peptidase_C48_C"/>
</dbReference>
<dbReference type="SUPFAM" id="SSF54001">
    <property type="entry name" value="Cysteine proteinases"/>
    <property type="match status" value="1"/>
</dbReference>
<dbReference type="Pfam" id="PF02902">
    <property type="entry name" value="Peptidase_C48"/>
    <property type="match status" value="1"/>
</dbReference>
<protein>
    <recommendedName>
        <fullName evidence="5">Ubiquitin-like protease family profile domain-containing protein</fullName>
    </recommendedName>
</protein>
<dbReference type="AlphaFoldDB" id="A0AAP0LQD8"/>
<dbReference type="Pfam" id="PF09331">
    <property type="entry name" value="DUF1985"/>
    <property type="match status" value="1"/>
</dbReference>
<keyword evidence="7" id="KW-1185">Reference proteome</keyword>
<reference evidence="6 7" key="1">
    <citation type="submission" date="2024-05" db="EMBL/GenBank/DDBJ databases">
        <title>Haplotype-resolved chromosome-level genome assembly of Huyou (Citrus changshanensis).</title>
        <authorList>
            <person name="Miao C."/>
            <person name="Chen W."/>
            <person name="Wu Y."/>
            <person name="Wang L."/>
            <person name="Zhao S."/>
            <person name="Grierson D."/>
            <person name="Xu C."/>
            <person name="Chen K."/>
        </authorList>
    </citation>
    <scope>NUCLEOTIDE SEQUENCE [LARGE SCALE GENOMIC DNA]</scope>
    <source>
        <strain evidence="6">01-14</strain>
        <tissue evidence="6">Leaf</tissue>
    </source>
</reference>
<dbReference type="PROSITE" id="PS50600">
    <property type="entry name" value="ULP_PROTEASE"/>
    <property type="match status" value="1"/>
</dbReference>
<dbReference type="InterPro" id="IPR015410">
    <property type="entry name" value="DUF1985"/>
</dbReference>
<dbReference type="EMBL" id="JBCGBO010000024">
    <property type="protein sequence ID" value="KAK9181168.1"/>
    <property type="molecule type" value="Genomic_DNA"/>
</dbReference>
<name>A0AAP0LQD8_9ROSI</name>
<organism evidence="6 7">
    <name type="scientific">Citrus x changshan-huyou</name>
    <dbReference type="NCBI Taxonomy" id="2935761"/>
    <lineage>
        <taxon>Eukaryota</taxon>
        <taxon>Viridiplantae</taxon>
        <taxon>Streptophyta</taxon>
        <taxon>Embryophyta</taxon>
        <taxon>Tracheophyta</taxon>
        <taxon>Spermatophyta</taxon>
        <taxon>Magnoliopsida</taxon>
        <taxon>eudicotyledons</taxon>
        <taxon>Gunneridae</taxon>
        <taxon>Pentapetalae</taxon>
        <taxon>rosids</taxon>
        <taxon>malvids</taxon>
        <taxon>Sapindales</taxon>
        <taxon>Rutaceae</taxon>
        <taxon>Aurantioideae</taxon>
        <taxon>Citrus</taxon>
    </lineage>
</organism>
<gene>
    <name evidence="6" type="ORF">WN944_024305</name>
</gene>
<dbReference type="Gene3D" id="3.40.395.10">
    <property type="entry name" value="Adenoviral Proteinase, Chain A"/>
    <property type="match status" value="1"/>
</dbReference>
<evidence type="ECO:0000256" key="3">
    <source>
        <dbReference type="ARBA" id="ARBA00022801"/>
    </source>
</evidence>
<dbReference type="PANTHER" id="PTHR48449:SF1">
    <property type="entry name" value="DUF1985 DOMAIN-CONTAINING PROTEIN"/>
    <property type="match status" value="1"/>
</dbReference>
<evidence type="ECO:0000313" key="6">
    <source>
        <dbReference type="EMBL" id="KAK9181168.1"/>
    </source>
</evidence>
<evidence type="ECO:0000313" key="7">
    <source>
        <dbReference type="Proteomes" id="UP001428341"/>
    </source>
</evidence>
<evidence type="ECO:0000256" key="4">
    <source>
        <dbReference type="SAM" id="MobiDB-lite"/>
    </source>
</evidence>
<dbReference type="Proteomes" id="UP001428341">
    <property type="component" value="Unassembled WGS sequence"/>
</dbReference>
<keyword evidence="2" id="KW-0645">Protease</keyword>
<dbReference type="InterPro" id="IPR038765">
    <property type="entry name" value="Papain-like_cys_pep_sf"/>
</dbReference>
<comment type="caution">
    <text evidence="6">The sequence shown here is derived from an EMBL/GenBank/DDBJ whole genome shotgun (WGS) entry which is preliminary data.</text>
</comment>
<feature type="region of interest" description="Disordered" evidence="4">
    <location>
        <begin position="255"/>
        <end position="289"/>
    </location>
</feature>
<dbReference type="PANTHER" id="PTHR48449">
    <property type="entry name" value="DUF1985 DOMAIN-CONTAINING PROTEIN"/>
    <property type="match status" value="1"/>
</dbReference>
<feature type="compositionally biased region" description="Low complexity" evidence="4">
    <location>
        <begin position="269"/>
        <end position="278"/>
    </location>
</feature>
<comment type="similarity">
    <text evidence="1">Belongs to the peptidase C48 family.</text>
</comment>
<evidence type="ECO:0000259" key="5">
    <source>
        <dbReference type="PROSITE" id="PS50600"/>
    </source>
</evidence>